<dbReference type="Proteomes" id="UP000504615">
    <property type="component" value="Unplaced"/>
</dbReference>
<protein>
    <submittedName>
        <fullName evidence="3">Histone-lysine N-methyltransferase SETMAR-like</fullName>
    </submittedName>
</protein>
<evidence type="ECO:0000313" key="2">
    <source>
        <dbReference type="Proteomes" id="UP000504615"/>
    </source>
</evidence>
<keyword evidence="2" id="KW-1185">Reference proteome</keyword>
<reference evidence="3" key="1">
    <citation type="submission" date="2025-08" db="UniProtKB">
        <authorList>
            <consortium name="RefSeq"/>
        </authorList>
    </citation>
    <scope>IDENTIFICATION</scope>
</reference>
<dbReference type="GeneID" id="105427831"/>
<accession>A0A6I9WFT3</accession>
<name>A0A6I9WFT3_9HYME</name>
<keyword evidence="1" id="KW-0732">Signal</keyword>
<feature type="chain" id="PRO_5026723538" evidence="1">
    <location>
        <begin position="30"/>
        <end position="128"/>
    </location>
</feature>
<organism evidence="2 3">
    <name type="scientific">Pogonomyrmex barbatus</name>
    <name type="common">red harvester ant</name>
    <dbReference type="NCBI Taxonomy" id="144034"/>
    <lineage>
        <taxon>Eukaryota</taxon>
        <taxon>Metazoa</taxon>
        <taxon>Ecdysozoa</taxon>
        <taxon>Arthropoda</taxon>
        <taxon>Hexapoda</taxon>
        <taxon>Insecta</taxon>
        <taxon>Pterygota</taxon>
        <taxon>Neoptera</taxon>
        <taxon>Endopterygota</taxon>
        <taxon>Hymenoptera</taxon>
        <taxon>Apocrita</taxon>
        <taxon>Aculeata</taxon>
        <taxon>Formicoidea</taxon>
        <taxon>Formicidae</taxon>
        <taxon>Myrmicinae</taxon>
        <taxon>Pogonomyrmex</taxon>
    </lineage>
</organism>
<proteinExistence type="predicted"/>
<gene>
    <name evidence="3" type="primary">LOC105427831</name>
</gene>
<dbReference type="AlphaFoldDB" id="A0A6I9WFT3"/>
<dbReference type="OrthoDB" id="10034054at2759"/>
<feature type="signal peptide" evidence="1">
    <location>
        <begin position="1"/>
        <end position="29"/>
    </location>
</feature>
<sequence length="128" mass="14991">MLYKNISANDGSRNFVLVILISTMLLSQGGPTEIDDDKIKALIESTLHDTRDCRNIEHHSSVHDYLKKLEYVSKLDIWIPYELKEVHLMARINICNMLIKREENDSFLKRLISGEKLIVYNNVMRKWS</sequence>
<dbReference type="KEGG" id="pbar:105427831"/>
<evidence type="ECO:0000313" key="3">
    <source>
        <dbReference type="RefSeq" id="XP_011638083.1"/>
    </source>
</evidence>
<evidence type="ECO:0000256" key="1">
    <source>
        <dbReference type="SAM" id="SignalP"/>
    </source>
</evidence>
<dbReference type="RefSeq" id="XP_011638083.1">
    <property type="nucleotide sequence ID" value="XM_011639781.1"/>
</dbReference>